<dbReference type="Proteomes" id="UP000559256">
    <property type="component" value="Unassembled WGS sequence"/>
</dbReference>
<protein>
    <submittedName>
        <fullName evidence="2">Uncharacterized protein</fullName>
    </submittedName>
</protein>
<dbReference type="AlphaFoldDB" id="A0A8H5GUE9"/>
<sequence>MYIALLHAYLRWEVVSLVLHWAMIGNTKAQLDKLHIETRQQVHLHSFVLKWHAEDIDYRARDFATADVKITTMLFGLLQSATDLISLSIASIDFQGIDTVHNLTTLSADYFNPSCLPTLFAHFPGLEDVTSNKLRRLCFSLNNGRHEEPVLNALCLLSLTELTVTSTFLHDDFQPSLLKSFKNTLLIPCDGLRRLSLNGGVLLTSAEVIDLFSHLRHLTHLTIAVNGKYDGFLTTTLLKRLVSLHPTADHPVSASTNPNPVSHESKDNFTLRPSTPTCESILIQMDSRLSWYSSVFQTTTQNGTLTLELEKRRTRNPGKEHWEMKKSRVRLPRDTTLPKTLDLGIVYHVAASRATSSYLHPSGHSNIANMGNQLQPPRTLRHFKLFVQVVREDPWTVYVPFVERPSLGFVRLPKRLDWRWFWALGYGRVSIMNNSDASLDV</sequence>
<dbReference type="Gene3D" id="3.80.10.10">
    <property type="entry name" value="Ribonuclease Inhibitor"/>
    <property type="match status" value="1"/>
</dbReference>
<reference evidence="2 3" key="1">
    <citation type="journal article" date="2020" name="ISME J.">
        <title>Uncovering the hidden diversity of litter-decomposition mechanisms in mushroom-forming fungi.</title>
        <authorList>
            <person name="Floudas D."/>
            <person name="Bentzer J."/>
            <person name="Ahren D."/>
            <person name="Johansson T."/>
            <person name="Persson P."/>
            <person name="Tunlid A."/>
        </authorList>
    </citation>
    <scope>NUCLEOTIDE SEQUENCE [LARGE SCALE GENOMIC DNA]</scope>
    <source>
        <strain evidence="2 3">CBS 291.85</strain>
    </source>
</reference>
<feature type="region of interest" description="Disordered" evidence="1">
    <location>
        <begin position="249"/>
        <end position="270"/>
    </location>
</feature>
<evidence type="ECO:0000313" key="3">
    <source>
        <dbReference type="Proteomes" id="UP000559256"/>
    </source>
</evidence>
<feature type="compositionally biased region" description="Polar residues" evidence="1">
    <location>
        <begin position="253"/>
        <end position="262"/>
    </location>
</feature>
<name>A0A8H5GUE9_9AGAR</name>
<dbReference type="SUPFAM" id="SSF52047">
    <property type="entry name" value="RNI-like"/>
    <property type="match status" value="1"/>
</dbReference>
<dbReference type="InterPro" id="IPR032675">
    <property type="entry name" value="LRR_dom_sf"/>
</dbReference>
<evidence type="ECO:0000256" key="1">
    <source>
        <dbReference type="SAM" id="MobiDB-lite"/>
    </source>
</evidence>
<keyword evidence="3" id="KW-1185">Reference proteome</keyword>
<gene>
    <name evidence="2" type="ORF">D9758_004146</name>
</gene>
<comment type="caution">
    <text evidence="2">The sequence shown here is derived from an EMBL/GenBank/DDBJ whole genome shotgun (WGS) entry which is preliminary data.</text>
</comment>
<evidence type="ECO:0000313" key="2">
    <source>
        <dbReference type="EMBL" id="KAF5371261.1"/>
    </source>
</evidence>
<organism evidence="2 3">
    <name type="scientific">Tetrapyrgos nigripes</name>
    <dbReference type="NCBI Taxonomy" id="182062"/>
    <lineage>
        <taxon>Eukaryota</taxon>
        <taxon>Fungi</taxon>
        <taxon>Dikarya</taxon>
        <taxon>Basidiomycota</taxon>
        <taxon>Agaricomycotina</taxon>
        <taxon>Agaricomycetes</taxon>
        <taxon>Agaricomycetidae</taxon>
        <taxon>Agaricales</taxon>
        <taxon>Marasmiineae</taxon>
        <taxon>Marasmiaceae</taxon>
        <taxon>Tetrapyrgos</taxon>
    </lineage>
</organism>
<accession>A0A8H5GUE9</accession>
<proteinExistence type="predicted"/>
<dbReference type="EMBL" id="JAACJM010000009">
    <property type="protein sequence ID" value="KAF5371261.1"/>
    <property type="molecule type" value="Genomic_DNA"/>
</dbReference>